<evidence type="ECO:0000313" key="9">
    <source>
        <dbReference type="EMBL" id="KAK4223679.1"/>
    </source>
</evidence>
<dbReference type="InterPro" id="IPR008972">
    <property type="entry name" value="Cupredoxin"/>
</dbReference>
<dbReference type="InterPro" id="IPR001117">
    <property type="entry name" value="Cu-oxidase_2nd"/>
</dbReference>
<dbReference type="GO" id="GO:0016491">
    <property type="term" value="F:oxidoreductase activity"/>
    <property type="evidence" value="ECO:0007669"/>
    <property type="project" value="UniProtKB-KW"/>
</dbReference>
<dbReference type="InterPro" id="IPR002355">
    <property type="entry name" value="Cu_oxidase_Cu_BS"/>
</dbReference>
<feature type="domain" description="Plastocyanin-like" evidence="7">
    <location>
        <begin position="528"/>
        <end position="637"/>
    </location>
</feature>
<gene>
    <name evidence="9" type="ORF">QBC38DRAFT_487182</name>
</gene>
<evidence type="ECO:0000256" key="1">
    <source>
        <dbReference type="ARBA" id="ARBA00010609"/>
    </source>
</evidence>
<dbReference type="Pfam" id="PF07731">
    <property type="entry name" value="Cu-oxidase_2"/>
    <property type="match status" value="1"/>
</dbReference>
<comment type="caution">
    <text evidence="9">The sequence shown here is derived from an EMBL/GenBank/DDBJ whole genome shotgun (WGS) entry which is preliminary data.</text>
</comment>
<sequence>MTLSGRLWTVVTQILSIASLNPFNTYNDKSQVPIFSPSKTPSTDIGKQDDEGPRFPPPGHAIEGPGSDFQCDYSKMAGWRFCSTPQDRGCWLTDDNGNFFNLTTNYEDFAPEGILREYLLEITDKAINADGLIMPEGKIFNNTYPGPWIEACWGDTVRITVVNKMKHNGTSIHWHGVRQNRTMHMDGVNGITQCPIAPGDSFVYEWKATQYGSSWYHSHYSIQYADGLVGPLTLHGPSSGNFEEAADIPLLMTDWAHNSGFEAVYPRGPGMKDETILLNGIGNITRQTGKSPTEEVPAPYTLHFEEIPADQPDSKPKRYLLRLINTSFLTTFVFSIDHHQLTVISSDFVPVKPYTNTSVLIGIGQRYNIIVEANPIAYLNHDPPADGNFWIRTEAANCTRPPPGAPPRLPGYETNGILRYNKSSTDLPTSKPWDRSLISLRCSDETYTSLEPILKWQVGTPANGGEEHRVKVDTNISGKPEYGPLAAWGLLPNTFGATFTPLRIDFNNPTMLHLNNTSGQWPEKWIITPENYGDDDWVYMAIAGDTGRTGVPNAGAHPIHLHGHDFALLQQAENTFLTHGNLSLKFDNPPRRDVVLLPQNGFVVIAFKTDNPGSWLLHCHIATHAAEGLAMQILERREDADKMWPFETSPVIEGVKRTCDRWNEWHGDCKNWWPGEEDGCKRNQSDPIYSFQDDSGI</sequence>
<dbReference type="PANTHER" id="PTHR11709:SF71">
    <property type="entry name" value="OXIDOREDUCTASE TPCJ"/>
    <property type="match status" value="1"/>
</dbReference>
<proteinExistence type="inferred from homology"/>
<feature type="region of interest" description="Disordered" evidence="5">
    <location>
        <begin position="31"/>
        <end position="61"/>
    </location>
</feature>
<dbReference type="FunFam" id="2.60.40.420:FF:000021">
    <property type="entry name" value="Extracellular dihydrogeodin oxidase/laccase"/>
    <property type="match status" value="1"/>
</dbReference>
<evidence type="ECO:0000256" key="3">
    <source>
        <dbReference type="ARBA" id="ARBA00023002"/>
    </source>
</evidence>
<feature type="domain" description="Plastocyanin-like" evidence="8">
    <location>
        <begin position="128"/>
        <end position="237"/>
    </location>
</feature>
<dbReference type="InterPro" id="IPR011706">
    <property type="entry name" value="Cu-oxidase_C"/>
</dbReference>
<dbReference type="SUPFAM" id="SSF49503">
    <property type="entry name" value="Cupredoxins"/>
    <property type="match status" value="3"/>
</dbReference>
<dbReference type="Proteomes" id="UP001301958">
    <property type="component" value="Unassembled WGS sequence"/>
</dbReference>
<evidence type="ECO:0000313" key="10">
    <source>
        <dbReference type="Proteomes" id="UP001301958"/>
    </source>
</evidence>
<keyword evidence="10" id="KW-1185">Reference proteome</keyword>
<evidence type="ECO:0000256" key="2">
    <source>
        <dbReference type="ARBA" id="ARBA00022723"/>
    </source>
</evidence>
<keyword evidence="3" id="KW-0560">Oxidoreductase</keyword>
<dbReference type="PROSITE" id="PS00080">
    <property type="entry name" value="MULTICOPPER_OXIDASE2"/>
    <property type="match status" value="1"/>
</dbReference>
<reference evidence="9" key="1">
    <citation type="journal article" date="2023" name="Mol. Phylogenet. Evol.">
        <title>Genome-scale phylogeny and comparative genomics of the fungal order Sordariales.</title>
        <authorList>
            <person name="Hensen N."/>
            <person name="Bonometti L."/>
            <person name="Westerberg I."/>
            <person name="Brannstrom I.O."/>
            <person name="Guillou S."/>
            <person name="Cros-Aarteil S."/>
            <person name="Calhoun S."/>
            <person name="Haridas S."/>
            <person name="Kuo A."/>
            <person name="Mondo S."/>
            <person name="Pangilinan J."/>
            <person name="Riley R."/>
            <person name="LaButti K."/>
            <person name="Andreopoulos B."/>
            <person name="Lipzen A."/>
            <person name="Chen C."/>
            <person name="Yan M."/>
            <person name="Daum C."/>
            <person name="Ng V."/>
            <person name="Clum A."/>
            <person name="Steindorff A."/>
            <person name="Ohm R.A."/>
            <person name="Martin F."/>
            <person name="Silar P."/>
            <person name="Natvig D.O."/>
            <person name="Lalanne C."/>
            <person name="Gautier V."/>
            <person name="Ament-Velasquez S.L."/>
            <person name="Kruys A."/>
            <person name="Hutchinson M.I."/>
            <person name="Powell A.J."/>
            <person name="Barry K."/>
            <person name="Miller A.N."/>
            <person name="Grigoriev I.V."/>
            <person name="Debuchy R."/>
            <person name="Gladieux P."/>
            <person name="Hiltunen Thoren M."/>
            <person name="Johannesson H."/>
        </authorList>
    </citation>
    <scope>NUCLEOTIDE SEQUENCE</scope>
    <source>
        <strain evidence="9">CBS 990.96</strain>
    </source>
</reference>
<keyword evidence="2" id="KW-0479">Metal-binding</keyword>
<protein>
    <submittedName>
        <fullName evidence="9">Multicopper oxidase-domain-containing protein</fullName>
    </submittedName>
</protein>
<dbReference type="CDD" id="cd13854">
    <property type="entry name" value="CuRO_1_MaLCC_like"/>
    <property type="match status" value="1"/>
</dbReference>
<comment type="similarity">
    <text evidence="1">Belongs to the multicopper oxidase family.</text>
</comment>
<feature type="domain" description="Plastocyanin-like" evidence="6">
    <location>
        <begin position="315"/>
        <end position="396"/>
    </location>
</feature>
<name>A0AAN7BI31_9PEZI</name>
<dbReference type="CDD" id="cd13901">
    <property type="entry name" value="CuRO_3_MaLCC_like"/>
    <property type="match status" value="1"/>
</dbReference>
<dbReference type="EMBL" id="MU865418">
    <property type="protein sequence ID" value="KAK4223679.1"/>
    <property type="molecule type" value="Genomic_DNA"/>
</dbReference>
<dbReference type="GO" id="GO:0005507">
    <property type="term" value="F:copper ion binding"/>
    <property type="evidence" value="ECO:0007669"/>
    <property type="project" value="InterPro"/>
</dbReference>
<dbReference type="InterPro" id="IPR033138">
    <property type="entry name" value="Cu_oxidase_CS"/>
</dbReference>
<dbReference type="InterPro" id="IPR011707">
    <property type="entry name" value="Cu-oxidase-like_N"/>
</dbReference>
<organism evidence="9 10">
    <name type="scientific">Podospora fimiseda</name>
    <dbReference type="NCBI Taxonomy" id="252190"/>
    <lineage>
        <taxon>Eukaryota</taxon>
        <taxon>Fungi</taxon>
        <taxon>Dikarya</taxon>
        <taxon>Ascomycota</taxon>
        <taxon>Pezizomycotina</taxon>
        <taxon>Sordariomycetes</taxon>
        <taxon>Sordariomycetidae</taxon>
        <taxon>Sordariales</taxon>
        <taxon>Podosporaceae</taxon>
        <taxon>Podospora</taxon>
    </lineage>
</organism>
<accession>A0AAN7BI31</accession>
<dbReference type="Gene3D" id="2.60.40.420">
    <property type="entry name" value="Cupredoxins - blue copper proteins"/>
    <property type="match status" value="3"/>
</dbReference>
<evidence type="ECO:0000256" key="4">
    <source>
        <dbReference type="ARBA" id="ARBA00023008"/>
    </source>
</evidence>
<evidence type="ECO:0000256" key="5">
    <source>
        <dbReference type="SAM" id="MobiDB-lite"/>
    </source>
</evidence>
<dbReference type="PROSITE" id="PS00079">
    <property type="entry name" value="MULTICOPPER_OXIDASE1"/>
    <property type="match status" value="1"/>
</dbReference>
<dbReference type="Pfam" id="PF07732">
    <property type="entry name" value="Cu-oxidase_3"/>
    <property type="match status" value="1"/>
</dbReference>
<dbReference type="Pfam" id="PF00394">
    <property type="entry name" value="Cu-oxidase"/>
    <property type="match status" value="1"/>
</dbReference>
<dbReference type="AlphaFoldDB" id="A0AAN7BI31"/>
<reference evidence="9" key="2">
    <citation type="submission" date="2023-05" db="EMBL/GenBank/DDBJ databases">
        <authorList>
            <consortium name="Lawrence Berkeley National Laboratory"/>
            <person name="Steindorff A."/>
            <person name="Hensen N."/>
            <person name="Bonometti L."/>
            <person name="Westerberg I."/>
            <person name="Brannstrom I.O."/>
            <person name="Guillou S."/>
            <person name="Cros-Aarteil S."/>
            <person name="Calhoun S."/>
            <person name="Haridas S."/>
            <person name="Kuo A."/>
            <person name="Mondo S."/>
            <person name="Pangilinan J."/>
            <person name="Riley R."/>
            <person name="Labutti K."/>
            <person name="Andreopoulos B."/>
            <person name="Lipzen A."/>
            <person name="Chen C."/>
            <person name="Yanf M."/>
            <person name="Daum C."/>
            <person name="Ng V."/>
            <person name="Clum A."/>
            <person name="Ohm R."/>
            <person name="Martin F."/>
            <person name="Silar P."/>
            <person name="Natvig D."/>
            <person name="Lalanne C."/>
            <person name="Gautier V."/>
            <person name="Ament-Velasquez S.L."/>
            <person name="Kruys A."/>
            <person name="Hutchinson M.I."/>
            <person name="Powell A.J."/>
            <person name="Barry K."/>
            <person name="Miller A.N."/>
            <person name="Grigoriev I.V."/>
            <person name="Debuchy R."/>
            <person name="Gladieux P."/>
            <person name="Thoren M.H."/>
            <person name="Johannesson H."/>
        </authorList>
    </citation>
    <scope>NUCLEOTIDE SEQUENCE</scope>
    <source>
        <strain evidence="9">CBS 990.96</strain>
    </source>
</reference>
<dbReference type="InterPro" id="IPR045087">
    <property type="entry name" value="Cu-oxidase_fam"/>
</dbReference>
<dbReference type="PANTHER" id="PTHR11709">
    <property type="entry name" value="MULTI-COPPER OXIDASE"/>
    <property type="match status" value="1"/>
</dbReference>
<evidence type="ECO:0000259" key="8">
    <source>
        <dbReference type="Pfam" id="PF07732"/>
    </source>
</evidence>
<evidence type="ECO:0000259" key="6">
    <source>
        <dbReference type="Pfam" id="PF00394"/>
    </source>
</evidence>
<evidence type="ECO:0000259" key="7">
    <source>
        <dbReference type="Pfam" id="PF07731"/>
    </source>
</evidence>
<keyword evidence="4" id="KW-0186">Copper</keyword>